<keyword evidence="8 11" id="KW-1133">Transmembrane helix</keyword>
<dbReference type="GO" id="GO:0034975">
    <property type="term" value="P:protein folding in endoplasmic reticulum"/>
    <property type="evidence" value="ECO:0007669"/>
    <property type="project" value="TreeGrafter"/>
</dbReference>
<keyword evidence="5 11" id="KW-0812">Transmembrane</keyword>
<evidence type="ECO:0000256" key="6">
    <source>
        <dbReference type="ARBA" id="ARBA00022729"/>
    </source>
</evidence>
<dbReference type="InterPro" id="IPR026895">
    <property type="entry name" value="EMC1"/>
</dbReference>
<accession>A0A5C3N0D3</accession>
<evidence type="ECO:0000259" key="14">
    <source>
        <dbReference type="Pfam" id="PF25293"/>
    </source>
</evidence>
<keyword evidence="6 12" id="KW-0732">Signal</keyword>
<dbReference type="InterPro" id="IPR015943">
    <property type="entry name" value="WD40/YVTN_repeat-like_dom_sf"/>
</dbReference>
<keyword evidence="9 11" id="KW-0472">Membrane</keyword>
<evidence type="ECO:0000256" key="4">
    <source>
        <dbReference type="ARBA" id="ARBA00020824"/>
    </source>
</evidence>
<evidence type="ECO:0000259" key="13">
    <source>
        <dbReference type="Pfam" id="PF07774"/>
    </source>
</evidence>
<dbReference type="PANTHER" id="PTHR21573">
    <property type="entry name" value="ER MEMBRANE PROTEIN COMPLEX SUBUNIT 1"/>
    <property type="match status" value="1"/>
</dbReference>
<dbReference type="GO" id="GO:0072546">
    <property type="term" value="C:EMC complex"/>
    <property type="evidence" value="ECO:0007669"/>
    <property type="project" value="InterPro"/>
</dbReference>
<dbReference type="InterPro" id="IPR011047">
    <property type="entry name" value="Quinoprotein_ADH-like_sf"/>
</dbReference>
<gene>
    <name evidence="15" type="ORF">OE88DRAFT_1701399</name>
</gene>
<dbReference type="Pfam" id="PF07774">
    <property type="entry name" value="EMC1_C"/>
    <property type="match status" value="1"/>
</dbReference>
<comment type="similarity">
    <text evidence="2">Belongs to the EMC1 family.</text>
</comment>
<evidence type="ECO:0000256" key="11">
    <source>
        <dbReference type="SAM" id="Phobius"/>
    </source>
</evidence>
<feature type="domain" description="EMC1 first beta-propeller" evidence="14">
    <location>
        <begin position="18"/>
        <end position="442"/>
    </location>
</feature>
<reference evidence="15 16" key="1">
    <citation type="journal article" date="2019" name="Nat. Ecol. Evol.">
        <title>Megaphylogeny resolves global patterns of mushroom evolution.</title>
        <authorList>
            <person name="Varga T."/>
            <person name="Krizsan K."/>
            <person name="Foldi C."/>
            <person name="Dima B."/>
            <person name="Sanchez-Garcia M."/>
            <person name="Sanchez-Ramirez S."/>
            <person name="Szollosi G.J."/>
            <person name="Szarkandi J.G."/>
            <person name="Papp V."/>
            <person name="Albert L."/>
            <person name="Andreopoulos W."/>
            <person name="Angelini C."/>
            <person name="Antonin V."/>
            <person name="Barry K.W."/>
            <person name="Bougher N.L."/>
            <person name="Buchanan P."/>
            <person name="Buyck B."/>
            <person name="Bense V."/>
            <person name="Catcheside P."/>
            <person name="Chovatia M."/>
            <person name="Cooper J."/>
            <person name="Damon W."/>
            <person name="Desjardin D."/>
            <person name="Finy P."/>
            <person name="Geml J."/>
            <person name="Haridas S."/>
            <person name="Hughes K."/>
            <person name="Justo A."/>
            <person name="Karasinski D."/>
            <person name="Kautmanova I."/>
            <person name="Kiss B."/>
            <person name="Kocsube S."/>
            <person name="Kotiranta H."/>
            <person name="LaButti K.M."/>
            <person name="Lechner B.E."/>
            <person name="Liimatainen K."/>
            <person name="Lipzen A."/>
            <person name="Lukacs Z."/>
            <person name="Mihaltcheva S."/>
            <person name="Morgado L.N."/>
            <person name="Niskanen T."/>
            <person name="Noordeloos M.E."/>
            <person name="Ohm R.A."/>
            <person name="Ortiz-Santana B."/>
            <person name="Ovrebo C."/>
            <person name="Racz N."/>
            <person name="Riley R."/>
            <person name="Savchenko A."/>
            <person name="Shiryaev A."/>
            <person name="Soop K."/>
            <person name="Spirin V."/>
            <person name="Szebenyi C."/>
            <person name="Tomsovsky M."/>
            <person name="Tulloss R.E."/>
            <person name="Uehling J."/>
            <person name="Grigoriev I.V."/>
            <person name="Vagvolgyi C."/>
            <person name="Papp T."/>
            <person name="Martin F.M."/>
            <person name="Miettinen O."/>
            <person name="Hibbett D.S."/>
            <person name="Nagy L.G."/>
        </authorList>
    </citation>
    <scope>NUCLEOTIDE SEQUENCE [LARGE SCALE GENOMIC DNA]</scope>
    <source>
        <strain evidence="15 16">OMC1185</strain>
    </source>
</reference>
<feature type="transmembrane region" description="Helical" evidence="11">
    <location>
        <begin position="984"/>
        <end position="1002"/>
    </location>
</feature>
<sequence length="1013" mass="110091">MFILPALLVFLLPGLACALHESEAGVVDWHKTLVGVPLAYSPSIAPAFHRVHDTANTTRSVILTATGNNVLAALNPVDGSVAWRHVFEPEDPVTAFRRGEDTVAALSGPGGATLRSFNALTGTLLLETRLHDPSTGHLSEPVNVGTSLALQATDSSHPDIIVLTNGHSVRRIDGSTGGMKWGWTSADQTSLVMYTDLATTSDTVYLIGFAKSIQSNTLHVSSLSAITGQLIEDVDVPSHIADGPGDVITLTSSSSVPPRLAWFERGAIRSMLLTPDLKDKPASTKEARYRRIIDVGLATEHGIFVAIQGDGSSRVFKVDEDGPGVNAIWEFADSADSNHYAESIYSGGLDKDGYPYVARLFWSHALGKATAHVFVPHLAEGNGLVAGFTFPFDTRTHGIINHVAIDNVHQGGFQVLTRLFLTTTTGAVQLWQRDTLQWTREEGLATIAAAEYVELPEEKIVHSHRAEAFLERVVRHVKDTKDLPSYLTAFVNRFLTGSYETPSTALPSAANTSGLMTRDTFGFRKIIVVATAFGKIYGLDSTTGDIVWGRVLGLGWAAEVGAAIVPVKICVTRTVADGDTPQVVVVTQRRAENTLVDTVLFHVDALTGEDARHRSPSGEILQGLDIISGPLVDLFFLPGKRVIVLIDEFLGLHLYPDNDGTHGAFAKVASSLYLPLRAGSPGNRRLVGHKVHPNPEIDGRYFAAPLWTTAFPASEDILTVVRPSNAQPVASLGKVLGNRTTLYKYLNPNLLAVVTASKLASKCSIYVVDSVKGSVIYHATVPGVDGVCDVQANLVENWLVYYYYNGEVDGPGQTKGHMMVSVEFYEGTKPDDKIGSSDISSYSNKSMEVSAFEQAFLLPHGVTALASTSTKFGMTTKDIIVATQNHQIQTIPHRLLDPRRPKRKPTNEEMEEMLVQYDPLLPYETRAVLSHKNQVANVRRIVSSPALLESTSIVLAYGLDLFHTRVSPSGTFDVLSENFNKAQLIFTVSGLLAAIIITRPMVRRKRLREKWYQ</sequence>
<keyword evidence="10" id="KW-0325">Glycoprotein</keyword>
<comment type="subcellular location">
    <subcellularLocation>
        <location evidence="1">Endoplasmic reticulum membrane</location>
        <topology evidence="1">Single-pass type I membrane protein</topology>
    </subcellularLocation>
</comment>
<dbReference type="AlphaFoldDB" id="A0A5C3N0D3"/>
<dbReference type="InterPro" id="IPR058545">
    <property type="entry name" value="Beta-prop_EMC1_1st"/>
</dbReference>
<dbReference type="InterPro" id="IPR011678">
    <property type="entry name" value="EMC1_C"/>
</dbReference>
<evidence type="ECO:0000256" key="3">
    <source>
        <dbReference type="ARBA" id="ARBA00011276"/>
    </source>
</evidence>
<evidence type="ECO:0000256" key="8">
    <source>
        <dbReference type="ARBA" id="ARBA00022989"/>
    </source>
</evidence>
<evidence type="ECO:0000313" key="15">
    <source>
        <dbReference type="EMBL" id="TFK50623.1"/>
    </source>
</evidence>
<dbReference type="EMBL" id="ML213513">
    <property type="protein sequence ID" value="TFK50623.1"/>
    <property type="molecule type" value="Genomic_DNA"/>
</dbReference>
<dbReference type="Proteomes" id="UP000305948">
    <property type="component" value="Unassembled WGS sequence"/>
</dbReference>
<evidence type="ECO:0000256" key="7">
    <source>
        <dbReference type="ARBA" id="ARBA00022824"/>
    </source>
</evidence>
<keyword evidence="16" id="KW-1185">Reference proteome</keyword>
<feature type="domain" description="ER membrane protein complex subunit 1 C-terminal" evidence="13">
    <location>
        <begin position="796"/>
        <end position="1011"/>
    </location>
</feature>
<keyword evidence="7" id="KW-0256">Endoplasmic reticulum</keyword>
<dbReference type="OrthoDB" id="28092at2759"/>
<dbReference type="PANTHER" id="PTHR21573:SF0">
    <property type="entry name" value="ER MEMBRANE PROTEIN COMPLEX SUBUNIT 1"/>
    <property type="match status" value="1"/>
</dbReference>
<evidence type="ECO:0000256" key="2">
    <source>
        <dbReference type="ARBA" id="ARBA00007904"/>
    </source>
</evidence>
<evidence type="ECO:0000256" key="1">
    <source>
        <dbReference type="ARBA" id="ARBA00004115"/>
    </source>
</evidence>
<evidence type="ECO:0000256" key="9">
    <source>
        <dbReference type="ARBA" id="ARBA00023136"/>
    </source>
</evidence>
<proteinExistence type="inferred from homology"/>
<dbReference type="SUPFAM" id="SSF50998">
    <property type="entry name" value="Quinoprotein alcohol dehydrogenase-like"/>
    <property type="match status" value="1"/>
</dbReference>
<feature type="signal peptide" evidence="12">
    <location>
        <begin position="1"/>
        <end position="18"/>
    </location>
</feature>
<evidence type="ECO:0000313" key="16">
    <source>
        <dbReference type="Proteomes" id="UP000305948"/>
    </source>
</evidence>
<comment type="subunit">
    <text evidence="3">Component of the ER membrane protein complex (EMC).</text>
</comment>
<dbReference type="Gene3D" id="2.130.10.10">
    <property type="entry name" value="YVTN repeat-like/Quinoprotein amine dehydrogenase"/>
    <property type="match status" value="1"/>
</dbReference>
<organism evidence="15 16">
    <name type="scientific">Heliocybe sulcata</name>
    <dbReference type="NCBI Taxonomy" id="5364"/>
    <lineage>
        <taxon>Eukaryota</taxon>
        <taxon>Fungi</taxon>
        <taxon>Dikarya</taxon>
        <taxon>Basidiomycota</taxon>
        <taxon>Agaricomycotina</taxon>
        <taxon>Agaricomycetes</taxon>
        <taxon>Gloeophyllales</taxon>
        <taxon>Gloeophyllaceae</taxon>
        <taxon>Heliocybe</taxon>
    </lineage>
</organism>
<evidence type="ECO:0000256" key="5">
    <source>
        <dbReference type="ARBA" id="ARBA00022692"/>
    </source>
</evidence>
<name>A0A5C3N0D3_9AGAM</name>
<dbReference type="Pfam" id="PF25293">
    <property type="entry name" value="Beta-prop_EMC1_N"/>
    <property type="match status" value="1"/>
</dbReference>
<evidence type="ECO:0000256" key="12">
    <source>
        <dbReference type="SAM" id="SignalP"/>
    </source>
</evidence>
<feature type="chain" id="PRO_5022789990" description="ER membrane protein complex subunit 1" evidence="12">
    <location>
        <begin position="19"/>
        <end position="1013"/>
    </location>
</feature>
<dbReference type="STRING" id="5364.A0A5C3N0D3"/>
<protein>
    <recommendedName>
        <fullName evidence="4">ER membrane protein complex subunit 1</fullName>
    </recommendedName>
</protein>
<evidence type="ECO:0000256" key="10">
    <source>
        <dbReference type="ARBA" id="ARBA00023180"/>
    </source>
</evidence>